<name>A0AAV7Y767_9EUKA</name>
<sequence>MSGQQRAVSTQVYEGKKFCEVLYYQLKKMISLKHPNLIKYLSVFDVSNKLIVVEEFIGRNLKIGDTLTHDQIIEMCSSLLNLLVYLKENEYQPPRLTTNCIMLNKESNLIKYCDLISYKEIPPTASQIRYLSPEVLFQRNRSSNFHFDSWKNVAWSLGLIITESFFGKQLLPNIREEGITNFLKELMALISKPIKHFSKYLNKEFFTIPFLDYLSLSKKQYSKFIKYLDLNDFLYCCFSLDSKIRPSIKVLLSHPFIIRNKQLKQKPILSNIEIQRQKNENQKNEKKNNGKNGDHNINQEEKNQDKKNKEEKENENKKEIPKEKEKEKEKEFENLNIEDHYYCWKKLGGDIEKEFSKIVFIAKKTNIFENVPTKIPKQYNFVHNSKLIIYPKININLNMNINNTDTTTTNGNINTIINDNNHNHNNNNKNKNGNDRYNSGRLKKGINGKQMKIFNELITFKKLLNNSSESKRSLIKYIKTNKIPDLYRIEIWTRILNITDNELEKSNETMDKLKFSSTINNLNIRRLEMEQIEKDVVRCHQYHPFLLTEDGKKMVKMLLFAWCSKEEHKEISYWQGLDSVAAAVAVLTPGKLGLAYSLFETIVYKYELLHLAEQNGIKFKQTLRIFDCLISYHLPRLKIHLFDSGIEDPMYYSISWFLTLFSHSFSMNQIHELWDYILIKDSTFPLFIALGILNQLKEKLFKLNFSEMLTLFSFFPSMQIDQILQSANHFFDNTPPTILCPVLFQIDYSNSITGETPLEKKLAIKKILIEISNQSKRFAPQISKNDALSFLKNTLLIYTQNENDIETSSKVKNSICIHHSKFTTKRIPKNVQILLGKYPNKPTVIVAKDIDIAEKISNILIRKFKKYVSILILTKEK</sequence>
<dbReference type="SMART" id="SM00164">
    <property type="entry name" value="TBC"/>
    <property type="match status" value="1"/>
</dbReference>
<comment type="caution">
    <text evidence="4">The sequence shown here is derived from an EMBL/GenBank/DDBJ whole genome shotgun (WGS) entry which is preliminary data.</text>
</comment>
<dbReference type="PANTHER" id="PTHR22957">
    <property type="entry name" value="TBC1 DOMAIN FAMILY MEMBER GTPASE-ACTIVATING PROTEIN"/>
    <property type="match status" value="1"/>
</dbReference>
<keyword evidence="4" id="KW-0808">Transferase</keyword>
<protein>
    <submittedName>
        <fullName evidence="4">Tbc1 domain containing kinase</fullName>
    </submittedName>
</protein>
<feature type="region of interest" description="Disordered" evidence="1">
    <location>
        <begin position="274"/>
        <end position="330"/>
    </location>
</feature>
<evidence type="ECO:0000256" key="1">
    <source>
        <dbReference type="SAM" id="MobiDB-lite"/>
    </source>
</evidence>
<dbReference type="InterPro" id="IPR000719">
    <property type="entry name" value="Prot_kinase_dom"/>
</dbReference>
<organism evidence="4 5">
    <name type="scientific">Anaeramoeba flamelloides</name>
    <dbReference type="NCBI Taxonomy" id="1746091"/>
    <lineage>
        <taxon>Eukaryota</taxon>
        <taxon>Metamonada</taxon>
        <taxon>Anaeramoebidae</taxon>
        <taxon>Anaeramoeba</taxon>
    </lineage>
</organism>
<evidence type="ECO:0000259" key="2">
    <source>
        <dbReference type="PROSITE" id="PS50011"/>
    </source>
</evidence>
<evidence type="ECO:0000259" key="3">
    <source>
        <dbReference type="PROSITE" id="PS50086"/>
    </source>
</evidence>
<dbReference type="GO" id="GO:0005096">
    <property type="term" value="F:GTPase activator activity"/>
    <property type="evidence" value="ECO:0007669"/>
    <property type="project" value="TreeGrafter"/>
</dbReference>
<dbReference type="Pfam" id="PF00566">
    <property type="entry name" value="RabGAP-TBC"/>
    <property type="match status" value="1"/>
</dbReference>
<dbReference type="Gene3D" id="1.10.8.270">
    <property type="entry name" value="putative rabgap domain of human tbc1 domain family member 14 like domains"/>
    <property type="match status" value="1"/>
</dbReference>
<dbReference type="PANTHER" id="PTHR22957:SF168">
    <property type="entry name" value="TBC DOMAIN-CONTAINING PROTEIN KINASE-LIKE PROTEIN"/>
    <property type="match status" value="1"/>
</dbReference>
<dbReference type="Proteomes" id="UP001146793">
    <property type="component" value="Unassembled WGS sequence"/>
</dbReference>
<dbReference type="SUPFAM" id="SSF56112">
    <property type="entry name" value="Protein kinase-like (PK-like)"/>
    <property type="match status" value="1"/>
</dbReference>
<dbReference type="AlphaFoldDB" id="A0AAV7Y767"/>
<evidence type="ECO:0000313" key="4">
    <source>
        <dbReference type="EMBL" id="KAJ3425682.1"/>
    </source>
</evidence>
<dbReference type="Gene3D" id="1.10.510.10">
    <property type="entry name" value="Transferase(Phosphotransferase) domain 1"/>
    <property type="match status" value="1"/>
</dbReference>
<feature type="compositionally biased region" description="Low complexity" evidence="1">
    <location>
        <begin position="415"/>
        <end position="431"/>
    </location>
</feature>
<dbReference type="InterPro" id="IPR000195">
    <property type="entry name" value="Rab-GAP-TBC_dom"/>
</dbReference>
<dbReference type="PROSITE" id="PS50011">
    <property type="entry name" value="PROTEIN_KINASE_DOM"/>
    <property type="match status" value="1"/>
</dbReference>
<gene>
    <name evidence="4" type="ORF">M0812_28127</name>
</gene>
<dbReference type="GO" id="GO:0005524">
    <property type="term" value="F:ATP binding"/>
    <property type="evidence" value="ECO:0007669"/>
    <property type="project" value="InterPro"/>
</dbReference>
<dbReference type="PROSITE" id="PS50086">
    <property type="entry name" value="TBC_RABGAP"/>
    <property type="match status" value="1"/>
</dbReference>
<dbReference type="GO" id="GO:0004672">
    <property type="term" value="F:protein kinase activity"/>
    <property type="evidence" value="ECO:0007669"/>
    <property type="project" value="InterPro"/>
</dbReference>
<proteinExistence type="predicted"/>
<feature type="domain" description="Protein kinase" evidence="2">
    <location>
        <begin position="1"/>
        <end position="257"/>
    </location>
</feature>
<feature type="compositionally biased region" description="Basic and acidic residues" evidence="1">
    <location>
        <begin position="275"/>
        <end position="330"/>
    </location>
</feature>
<dbReference type="SUPFAM" id="SSF47923">
    <property type="entry name" value="Ypt/Rab-GAP domain of gyp1p"/>
    <property type="match status" value="2"/>
</dbReference>
<dbReference type="Gene3D" id="1.10.472.80">
    <property type="entry name" value="Ypt/Rab-GAP domain of gyp1p, domain 3"/>
    <property type="match status" value="1"/>
</dbReference>
<feature type="region of interest" description="Disordered" evidence="1">
    <location>
        <begin position="415"/>
        <end position="439"/>
    </location>
</feature>
<dbReference type="InterPro" id="IPR011009">
    <property type="entry name" value="Kinase-like_dom_sf"/>
</dbReference>
<reference evidence="4" key="1">
    <citation type="submission" date="2022-08" db="EMBL/GenBank/DDBJ databases">
        <title>Novel sulphate-reducing endosymbionts in the free-living metamonad Anaeramoeba.</title>
        <authorList>
            <person name="Jerlstrom-Hultqvist J."/>
            <person name="Cepicka I."/>
            <person name="Gallot-Lavallee L."/>
            <person name="Salas-Leiva D."/>
            <person name="Curtis B.A."/>
            <person name="Zahonova K."/>
            <person name="Pipaliya S."/>
            <person name="Dacks J."/>
            <person name="Roger A.J."/>
        </authorList>
    </citation>
    <scope>NUCLEOTIDE SEQUENCE</scope>
    <source>
        <strain evidence="4">Busselton2</strain>
    </source>
</reference>
<dbReference type="InterPro" id="IPR035969">
    <property type="entry name" value="Rab-GAP_TBC_sf"/>
</dbReference>
<accession>A0AAV7Y767</accession>
<feature type="domain" description="Rab-GAP TBC" evidence="3">
    <location>
        <begin position="482"/>
        <end position="681"/>
    </location>
</feature>
<dbReference type="Pfam" id="PF00069">
    <property type="entry name" value="Pkinase"/>
    <property type="match status" value="1"/>
</dbReference>
<keyword evidence="4" id="KW-0418">Kinase</keyword>
<dbReference type="SMART" id="SM00220">
    <property type="entry name" value="S_TKc"/>
    <property type="match status" value="1"/>
</dbReference>
<evidence type="ECO:0000313" key="5">
    <source>
        <dbReference type="Proteomes" id="UP001146793"/>
    </source>
</evidence>
<dbReference type="EMBL" id="JANTQA010000070">
    <property type="protein sequence ID" value="KAJ3425682.1"/>
    <property type="molecule type" value="Genomic_DNA"/>
</dbReference>